<accession>A0A6J5G7V3</accession>
<dbReference type="SUPFAM" id="SSF46785">
    <property type="entry name" value="Winged helix' DNA-binding domain"/>
    <property type="match status" value="1"/>
</dbReference>
<keyword evidence="7" id="KW-1185">Reference proteome</keyword>
<feature type="domain" description="HTH gntR-type" evidence="5">
    <location>
        <begin position="15"/>
        <end position="82"/>
    </location>
</feature>
<keyword evidence="3" id="KW-0804">Transcription</keyword>
<evidence type="ECO:0000259" key="5">
    <source>
        <dbReference type="PROSITE" id="PS50949"/>
    </source>
</evidence>
<dbReference type="PANTHER" id="PTHR43537:SF50">
    <property type="entry name" value="TRANSCRIPTIONAL REGULATORY PROTEIN"/>
    <property type="match status" value="1"/>
</dbReference>
<dbReference type="GO" id="GO:0003677">
    <property type="term" value="F:DNA binding"/>
    <property type="evidence" value="ECO:0007669"/>
    <property type="project" value="UniProtKB-KW"/>
</dbReference>
<dbReference type="SMART" id="SM00345">
    <property type="entry name" value="HTH_GNTR"/>
    <property type="match status" value="1"/>
</dbReference>
<keyword evidence="2" id="KW-0238">DNA-binding</keyword>
<dbReference type="CDD" id="cd07377">
    <property type="entry name" value="WHTH_GntR"/>
    <property type="match status" value="1"/>
</dbReference>
<dbReference type="GO" id="GO:0003700">
    <property type="term" value="F:DNA-binding transcription factor activity"/>
    <property type="evidence" value="ECO:0007669"/>
    <property type="project" value="InterPro"/>
</dbReference>
<dbReference type="RefSeq" id="WP_377731115.1">
    <property type="nucleotide sequence ID" value="NZ_JBHSGE010000116.1"/>
</dbReference>
<dbReference type="SUPFAM" id="SSF48008">
    <property type="entry name" value="GntR ligand-binding domain-like"/>
    <property type="match status" value="1"/>
</dbReference>
<gene>
    <name evidence="6" type="ORF">LMG28688_03484</name>
</gene>
<reference evidence="6 7" key="1">
    <citation type="submission" date="2020-04" db="EMBL/GenBank/DDBJ databases">
        <authorList>
            <person name="De Canck E."/>
        </authorList>
    </citation>
    <scope>NUCLEOTIDE SEQUENCE [LARGE SCALE GENOMIC DNA]</scope>
    <source>
        <strain evidence="6 7">LMG 28688</strain>
    </source>
</reference>
<dbReference type="Gene3D" id="1.10.10.10">
    <property type="entry name" value="Winged helix-like DNA-binding domain superfamily/Winged helix DNA-binding domain"/>
    <property type="match status" value="1"/>
</dbReference>
<evidence type="ECO:0000256" key="3">
    <source>
        <dbReference type="ARBA" id="ARBA00023163"/>
    </source>
</evidence>
<dbReference type="PROSITE" id="PS50949">
    <property type="entry name" value="HTH_GNTR"/>
    <property type="match status" value="1"/>
</dbReference>
<dbReference type="InterPro" id="IPR036388">
    <property type="entry name" value="WH-like_DNA-bd_sf"/>
</dbReference>
<organism evidence="6 7">
    <name type="scientific">Paraburkholderia caffeinitolerans</name>
    <dbReference type="NCBI Taxonomy" id="1723730"/>
    <lineage>
        <taxon>Bacteria</taxon>
        <taxon>Pseudomonadati</taxon>
        <taxon>Pseudomonadota</taxon>
        <taxon>Betaproteobacteria</taxon>
        <taxon>Burkholderiales</taxon>
        <taxon>Burkholderiaceae</taxon>
        <taxon>Paraburkholderia</taxon>
    </lineage>
</organism>
<evidence type="ECO:0000313" key="7">
    <source>
        <dbReference type="Proteomes" id="UP000494119"/>
    </source>
</evidence>
<protein>
    <recommendedName>
        <fullName evidence="5">HTH gntR-type domain-containing protein</fullName>
    </recommendedName>
</protein>
<dbReference type="InterPro" id="IPR011711">
    <property type="entry name" value="GntR_C"/>
</dbReference>
<evidence type="ECO:0000313" key="6">
    <source>
        <dbReference type="EMBL" id="CAB3792325.1"/>
    </source>
</evidence>
<dbReference type="SMART" id="SM00895">
    <property type="entry name" value="FCD"/>
    <property type="match status" value="1"/>
</dbReference>
<name>A0A6J5G7V3_9BURK</name>
<sequence length="254" mass="28055">MISQSNNPPLLLRTRGMAAEVAARLRVMIDEGEMPPGARIDEKEMCMAFDVSKTPLREALKVLVSEGRVTHRQYIGYRVAAIDLGDLASTFEMLHGLEAMAGELLQQRVSVTQVAAIGAKHRRMVECHNSGKRLEYFQLNQQVHQMIVDAAGNPVLSNIYATLMSKVHRARGAANTDILRWSESMDEHDAILAALEDPAHTDLPRILREHSENTASEVLAVLNRARASAPAARDEGVKPEVSREPEEVVGFSQD</sequence>
<dbReference type="Proteomes" id="UP000494119">
    <property type="component" value="Unassembled WGS sequence"/>
</dbReference>
<keyword evidence="1" id="KW-0805">Transcription regulation</keyword>
<dbReference type="AlphaFoldDB" id="A0A6J5G7V3"/>
<evidence type="ECO:0000256" key="4">
    <source>
        <dbReference type="SAM" id="MobiDB-lite"/>
    </source>
</evidence>
<proteinExistence type="predicted"/>
<dbReference type="Pfam" id="PF00392">
    <property type="entry name" value="GntR"/>
    <property type="match status" value="1"/>
</dbReference>
<dbReference type="Pfam" id="PF07729">
    <property type="entry name" value="FCD"/>
    <property type="match status" value="1"/>
</dbReference>
<dbReference type="Gene3D" id="1.20.120.530">
    <property type="entry name" value="GntR ligand-binding domain-like"/>
    <property type="match status" value="1"/>
</dbReference>
<evidence type="ECO:0000256" key="2">
    <source>
        <dbReference type="ARBA" id="ARBA00023125"/>
    </source>
</evidence>
<dbReference type="InterPro" id="IPR008920">
    <property type="entry name" value="TF_FadR/GntR_C"/>
</dbReference>
<dbReference type="EMBL" id="CADIKL010000016">
    <property type="protein sequence ID" value="CAB3792325.1"/>
    <property type="molecule type" value="Genomic_DNA"/>
</dbReference>
<dbReference type="InterPro" id="IPR036390">
    <property type="entry name" value="WH_DNA-bd_sf"/>
</dbReference>
<evidence type="ECO:0000256" key="1">
    <source>
        <dbReference type="ARBA" id="ARBA00023015"/>
    </source>
</evidence>
<dbReference type="InterPro" id="IPR000524">
    <property type="entry name" value="Tscrpt_reg_HTH_GntR"/>
</dbReference>
<dbReference type="PANTHER" id="PTHR43537">
    <property type="entry name" value="TRANSCRIPTIONAL REGULATOR, GNTR FAMILY"/>
    <property type="match status" value="1"/>
</dbReference>
<feature type="compositionally biased region" description="Basic and acidic residues" evidence="4">
    <location>
        <begin position="232"/>
        <end position="246"/>
    </location>
</feature>
<feature type="region of interest" description="Disordered" evidence="4">
    <location>
        <begin position="228"/>
        <end position="254"/>
    </location>
</feature>